<proteinExistence type="predicted"/>
<name>A0ACC3DAE4_9PEZI</name>
<organism evidence="1 2">
    <name type="scientific">Coniosporium uncinatum</name>
    <dbReference type="NCBI Taxonomy" id="93489"/>
    <lineage>
        <taxon>Eukaryota</taxon>
        <taxon>Fungi</taxon>
        <taxon>Dikarya</taxon>
        <taxon>Ascomycota</taxon>
        <taxon>Pezizomycotina</taxon>
        <taxon>Dothideomycetes</taxon>
        <taxon>Dothideomycetes incertae sedis</taxon>
        <taxon>Coniosporium</taxon>
    </lineage>
</organism>
<accession>A0ACC3DAE4</accession>
<protein>
    <submittedName>
        <fullName evidence="1">Uncharacterized protein</fullName>
    </submittedName>
</protein>
<sequence length="216" mass="25275">MADSSTYIDPESGIPLTAIDREVLATKDEDFHLITWDELKYVIATKNLEALKRTPSALRAYLTWSAAQRRIYGTVPNYILRERLHWTPLEEGTFRFEIKNPTPFADSRDYRILRNDWPYALDEGIVHIVVWLKTPLPVLGETGELTEEGYAIVRAFVKMKFTERLRDRGVLGREEQEDEKVLWFKNTTRLQSVRALEHVHVLVRGVPEELLEEWYS</sequence>
<reference evidence="1" key="1">
    <citation type="submission" date="2024-09" db="EMBL/GenBank/DDBJ databases">
        <title>Black Yeasts Isolated from many extreme environments.</title>
        <authorList>
            <person name="Coleine C."/>
            <person name="Stajich J.E."/>
            <person name="Selbmann L."/>
        </authorList>
    </citation>
    <scope>NUCLEOTIDE SEQUENCE</scope>
    <source>
        <strain evidence="1">CCFEE 5737</strain>
    </source>
</reference>
<dbReference type="Proteomes" id="UP001186974">
    <property type="component" value="Unassembled WGS sequence"/>
</dbReference>
<keyword evidence="2" id="KW-1185">Reference proteome</keyword>
<dbReference type="EMBL" id="JAWDJW010006533">
    <property type="protein sequence ID" value="KAK3064367.1"/>
    <property type="molecule type" value="Genomic_DNA"/>
</dbReference>
<evidence type="ECO:0000313" key="2">
    <source>
        <dbReference type="Proteomes" id="UP001186974"/>
    </source>
</evidence>
<gene>
    <name evidence="1" type="ORF">LTS18_007797</name>
</gene>
<comment type="caution">
    <text evidence="1">The sequence shown here is derived from an EMBL/GenBank/DDBJ whole genome shotgun (WGS) entry which is preliminary data.</text>
</comment>
<evidence type="ECO:0000313" key="1">
    <source>
        <dbReference type="EMBL" id="KAK3064367.1"/>
    </source>
</evidence>